<organism evidence="1">
    <name type="scientific">Anguilla anguilla</name>
    <name type="common">European freshwater eel</name>
    <name type="synonym">Muraena anguilla</name>
    <dbReference type="NCBI Taxonomy" id="7936"/>
    <lineage>
        <taxon>Eukaryota</taxon>
        <taxon>Metazoa</taxon>
        <taxon>Chordata</taxon>
        <taxon>Craniata</taxon>
        <taxon>Vertebrata</taxon>
        <taxon>Euteleostomi</taxon>
        <taxon>Actinopterygii</taxon>
        <taxon>Neopterygii</taxon>
        <taxon>Teleostei</taxon>
        <taxon>Anguilliformes</taxon>
        <taxon>Anguillidae</taxon>
        <taxon>Anguilla</taxon>
    </lineage>
</organism>
<proteinExistence type="predicted"/>
<protein>
    <submittedName>
        <fullName evidence="1">Uncharacterized protein</fullName>
    </submittedName>
</protein>
<sequence length="58" mass="6418">MTSLISRMNLFSSSELIQFSPSRSASSYLFPACTSRRNPFAFVLSGEQHATQFGLAEL</sequence>
<reference evidence="1" key="2">
    <citation type="journal article" date="2015" name="Fish Shellfish Immunol.">
        <title>Early steps in the European eel (Anguilla anguilla)-Vibrio vulnificus interaction in the gills: Role of the RtxA13 toxin.</title>
        <authorList>
            <person name="Callol A."/>
            <person name="Pajuelo D."/>
            <person name="Ebbesson L."/>
            <person name="Teles M."/>
            <person name="MacKenzie S."/>
            <person name="Amaro C."/>
        </authorList>
    </citation>
    <scope>NUCLEOTIDE SEQUENCE</scope>
</reference>
<name>A0A0E9SWL0_ANGAN</name>
<dbReference type="AlphaFoldDB" id="A0A0E9SWL0"/>
<reference evidence="1" key="1">
    <citation type="submission" date="2014-11" db="EMBL/GenBank/DDBJ databases">
        <authorList>
            <person name="Amaro Gonzalez C."/>
        </authorList>
    </citation>
    <scope>NUCLEOTIDE SEQUENCE</scope>
</reference>
<dbReference type="EMBL" id="GBXM01062896">
    <property type="protein sequence ID" value="JAH45681.1"/>
    <property type="molecule type" value="Transcribed_RNA"/>
</dbReference>
<evidence type="ECO:0000313" key="1">
    <source>
        <dbReference type="EMBL" id="JAH45681.1"/>
    </source>
</evidence>
<accession>A0A0E9SWL0</accession>